<keyword evidence="8" id="KW-0812">Transmembrane</keyword>
<dbReference type="GO" id="GO:0009277">
    <property type="term" value="C:fungal-type cell wall"/>
    <property type="evidence" value="ECO:0007669"/>
    <property type="project" value="InterPro"/>
</dbReference>
<evidence type="ECO:0000256" key="1">
    <source>
        <dbReference type="ARBA" id="ARBA00004191"/>
    </source>
</evidence>
<evidence type="ECO:0000256" key="4">
    <source>
        <dbReference type="ARBA" id="ARBA00022525"/>
    </source>
</evidence>
<keyword evidence="8" id="KW-0472">Membrane</keyword>
<evidence type="ECO:0000256" key="6">
    <source>
        <dbReference type="ARBA" id="ARBA00023157"/>
    </source>
</evidence>
<keyword evidence="10" id="KW-1185">Reference proteome</keyword>
<dbReference type="GO" id="GO:0005199">
    <property type="term" value="F:structural constituent of cell wall"/>
    <property type="evidence" value="ECO:0007669"/>
    <property type="project" value="InterPro"/>
</dbReference>
<comment type="subcellular location">
    <subcellularLocation>
        <location evidence="1 7">Secreted</location>
        <location evidence="1 7">Cell wall</location>
    </subcellularLocation>
</comment>
<dbReference type="OrthoDB" id="4225815at2759"/>
<reference evidence="9 10" key="1">
    <citation type="journal article" date="2017" name="Mol. Ecol.">
        <title>Comparative and population genomic landscape of Phellinus noxius: A hypervariable fungus causing root rot in trees.</title>
        <authorList>
            <person name="Chung C.L."/>
            <person name="Lee T.J."/>
            <person name="Akiba M."/>
            <person name="Lee H.H."/>
            <person name="Kuo T.H."/>
            <person name="Liu D."/>
            <person name="Ke H.M."/>
            <person name="Yokoi T."/>
            <person name="Roa M.B."/>
            <person name="Lu M.J."/>
            <person name="Chang Y.Y."/>
            <person name="Ann P.J."/>
            <person name="Tsai J.N."/>
            <person name="Chen C.Y."/>
            <person name="Tzean S.S."/>
            <person name="Ota Y."/>
            <person name="Hattori T."/>
            <person name="Sahashi N."/>
            <person name="Liou R.F."/>
            <person name="Kikuchi T."/>
            <person name="Tsai I.J."/>
        </authorList>
    </citation>
    <scope>NUCLEOTIDE SEQUENCE [LARGE SCALE GENOMIC DNA]</scope>
    <source>
        <strain evidence="9 10">FFPRI411160</strain>
    </source>
</reference>
<proteinExistence type="inferred from homology"/>
<dbReference type="InParanoid" id="A0A286U5S2"/>
<evidence type="ECO:0000256" key="2">
    <source>
        <dbReference type="ARBA" id="ARBA00010446"/>
    </source>
</evidence>
<dbReference type="InterPro" id="IPR019778">
    <property type="entry name" value="Class_I_Hydrophobin_CS"/>
</dbReference>
<keyword evidence="5 7" id="KW-0732">Signal</keyword>
<dbReference type="Pfam" id="PF01185">
    <property type="entry name" value="Hydrophobin"/>
    <property type="match status" value="1"/>
</dbReference>
<dbReference type="AlphaFoldDB" id="A0A286U5S2"/>
<keyword evidence="4 7" id="KW-0964">Secreted</keyword>
<dbReference type="EMBL" id="NBII01000011">
    <property type="protein sequence ID" value="PAV14910.1"/>
    <property type="molecule type" value="Genomic_DNA"/>
</dbReference>
<sequence>MTTQSSNEQHFNLLCKILISNTSSVDLAGLIWQLATTMLTARVLRVFLFIFSILAVAYAHPRPSKTTTVTVTATPTPTGGQCNTGPVQCCNSVEPASSGLVGTLLSLLGVVLEDLNIDIGVTCSPISIIGVGGSDCNASPVCCENNNFNGLIAIGCVPINISL</sequence>
<keyword evidence="8" id="KW-1133">Transmembrane helix</keyword>
<dbReference type="InterPro" id="IPR001338">
    <property type="entry name" value="Class_I_Hydrophobin"/>
</dbReference>
<gene>
    <name evidence="9" type="ORF">PNOK_0946300</name>
</gene>
<comment type="caution">
    <text evidence="9">The sequence shown here is derived from an EMBL/GenBank/DDBJ whole genome shotgun (WGS) entry which is preliminary data.</text>
</comment>
<evidence type="ECO:0000256" key="8">
    <source>
        <dbReference type="SAM" id="Phobius"/>
    </source>
</evidence>
<evidence type="ECO:0000256" key="7">
    <source>
        <dbReference type="RuleBase" id="RU365009"/>
    </source>
</evidence>
<name>A0A286U5S2_9AGAM</name>
<protein>
    <recommendedName>
        <fullName evidence="7">Hydrophobin</fullName>
    </recommendedName>
</protein>
<evidence type="ECO:0000256" key="5">
    <source>
        <dbReference type="ARBA" id="ARBA00022729"/>
    </source>
</evidence>
<evidence type="ECO:0000313" key="10">
    <source>
        <dbReference type="Proteomes" id="UP000217199"/>
    </source>
</evidence>
<dbReference type="CDD" id="cd23507">
    <property type="entry name" value="hydrophobin_I"/>
    <property type="match status" value="1"/>
</dbReference>
<keyword evidence="6 7" id="KW-1015">Disulfide bond</keyword>
<accession>A0A286U5S2</accession>
<evidence type="ECO:0000313" key="9">
    <source>
        <dbReference type="EMBL" id="PAV14910.1"/>
    </source>
</evidence>
<dbReference type="SMART" id="SM00075">
    <property type="entry name" value="HYDRO"/>
    <property type="match status" value="1"/>
</dbReference>
<organism evidence="9 10">
    <name type="scientific">Pyrrhoderma noxium</name>
    <dbReference type="NCBI Taxonomy" id="2282107"/>
    <lineage>
        <taxon>Eukaryota</taxon>
        <taxon>Fungi</taxon>
        <taxon>Dikarya</taxon>
        <taxon>Basidiomycota</taxon>
        <taxon>Agaricomycotina</taxon>
        <taxon>Agaricomycetes</taxon>
        <taxon>Hymenochaetales</taxon>
        <taxon>Hymenochaetaceae</taxon>
        <taxon>Pyrrhoderma</taxon>
    </lineage>
</organism>
<dbReference type="STRING" id="2282107.A0A286U5S2"/>
<feature type="transmembrane region" description="Helical" evidence="8">
    <location>
        <begin position="30"/>
        <end position="58"/>
    </location>
</feature>
<dbReference type="PROSITE" id="PS00956">
    <property type="entry name" value="HYDROPHOBIN"/>
    <property type="match status" value="1"/>
</dbReference>
<evidence type="ECO:0000256" key="3">
    <source>
        <dbReference type="ARBA" id="ARBA00022512"/>
    </source>
</evidence>
<dbReference type="Proteomes" id="UP000217199">
    <property type="component" value="Unassembled WGS sequence"/>
</dbReference>
<keyword evidence="3 7" id="KW-0134">Cell wall</keyword>
<comment type="similarity">
    <text evidence="2 7">Belongs to the fungal hydrophobin family.</text>
</comment>